<keyword evidence="16" id="KW-1185">Reference proteome</keyword>
<feature type="domain" description="HAMP" evidence="14">
    <location>
        <begin position="207"/>
        <end position="261"/>
    </location>
</feature>
<evidence type="ECO:0000256" key="10">
    <source>
        <dbReference type="ARBA" id="ARBA00029447"/>
    </source>
</evidence>
<dbReference type="EMBL" id="FOSH01000013">
    <property type="protein sequence ID" value="SFK50977.1"/>
    <property type="molecule type" value="Genomic_DNA"/>
</dbReference>
<dbReference type="PROSITE" id="PS50885">
    <property type="entry name" value="HAMP"/>
    <property type="match status" value="1"/>
</dbReference>
<dbReference type="CDD" id="cd11386">
    <property type="entry name" value="MCP_signal"/>
    <property type="match status" value="1"/>
</dbReference>
<evidence type="ECO:0000256" key="1">
    <source>
        <dbReference type="ARBA" id="ARBA00004429"/>
    </source>
</evidence>
<keyword evidence="8 12" id="KW-0472">Membrane</keyword>
<evidence type="ECO:0000256" key="8">
    <source>
        <dbReference type="ARBA" id="ARBA00023136"/>
    </source>
</evidence>
<evidence type="ECO:0000313" key="15">
    <source>
        <dbReference type="EMBL" id="SFK50977.1"/>
    </source>
</evidence>
<evidence type="ECO:0000259" key="14">
    <source>
        <dbReference type="PROSITE" id="PS50885"/>
    </source>
</evidence>
<dbReference type="AlphaFoldDB" id="A0A1I4A4E4"/>
<evidence type="ECO:0000256" key="12">
    <source>
        <dbReference type="SAM" id="Phobius"/>
    </source>
</evidence>
<sequence length="538" mass="59573">MNINLQSIRTKSSIPVVVMGLTIIVVIAMFLWMMSKQNHAIEVQSELFMPANEKILNADRDLHQAKIASINLLTHRGDKAEETKAWQENIQQAYDRYSQFLEYTKIYPDVSDGKEAFEAAFKNWNIATERMVNESNSSNQQELAKQEEEAFQSLRSILDKKGEILLNKFHVLDAQLKSDLKRSMTVTIIVVLAIIIVALYFSYIVPKKLTDDINALVKRIDEIASGDGDLTARLDASSKDEFGDLSQSFNRFVEKLQDLIKTILDNVKGLSSLTIQLADSSNKTKSINETLNLSTESIVSAVHEMTLANKEMSNVATNSASEADQTSQLAIKGIHVVEESNKCISELIKDMDTVLSCSQQLEQNSTSILSVLEVISSVAEQTNLLALNAAIEAARAGDHGRGFAVVADEVRSLATRTQQSTDDISQIITQLQNSVNQFSTAITQGKTDVDKTANTFQQASTVFNEIRSSSRRVNDMAIQTAAATEEQTAVAEDISKNLHGLNEQTESAQQVSKTGDEISRKINNFSENMMALMGRFKV</sequence>
<dbReference type="GO" id="GO:0007165">
    <property type="term" value="P:signal transduction"/>
    <property type="evidence" value="ECO:0007669"/>
    <property type="project" value="UniProtKB-KW"/>
</dbReference>
<dbReference type="OrthoDB" id="5620315at2"/>
<dbReference type="PANTHER" id="PTHR32089">
    <property type="entry name" value="METHYL-ACCEPTING CHEMOTAXIS PROTEIN MCPB"/>
    <property type="match status" value="1"/>
</dbReference>
<feature type="transmembrane region" description="Helical" evidence="12">
    <location>
        <begin position="12"/>
        <end position="32"/>
    </location>
</feature>
<dbReference type="Pfam" id="PF02203">
    <property type="entry name" value="TarH"/>
    <property type="match status" value="1"/>
</dbReference>
<dbReference type="Gene3D" id="6.10.340.10">
    <property type="match status" value="1"/>
</dbReference>
<dbReference type="InterPro" id="IPR004090">
    <property type="entry name" value="Chemotax_Me-accpt_rcpt"/>
</dbReference>
<evidence type="ECO:0000313" key="16">
    <source>
        <dbReference type="Proteomes" id="UP000198924"/>
    </source>
</evidence>
<feature type="domain" description="Methyl-accepting transducer" evidence="13">
    <location>
        <begin position="266"/>
        <end position="502"/>
    </location>
</feature>
<dbReference type="PANTHER" id="PTHR32089:SF120">
    <property type="entry name" value="METHYL-ACCEPTING CHEMOTAXIS PROTEIN TLPQ"/>
    <property type="match status" value="1"/>
</dbReference>
<evidence type="ECO:0000256" key="9">
    <source>
        <dbReference type="ARBA" id="ARBA00023224"/>
    </source>
</evidence>
<dbReference type="GO" id="GO:0005886">
    <property type="term" value="C:plasma membrane"/>
    <property type="evidence" value="ECO:0007669"/>
    <property type="project" value="UniProtKB-SubCell"/>
</dbReference>
<gene>
    <name evidence="15" type="ORF">SAMN04488079_11324</name>
</gene>
<keyword evidence="4" id="KW-0145">Chemotaxis</keyword>
<protein>
    <submittedName>
        <fullName evidence="15">Methyl-accepting chemotaxis sensory transducer with TarH sensor</fullName>
    </submittedName>
</protein>
<dbReference type="PRINTS" id="PR00260">
    <property type="entry name" value="CHEMTRNSDUCR"/>
</dbReference>
<evidence type="ECO:0000256" key="6">
    <source>
        <dbReference type="ARBA" id="ARBA00022692"/>
    </source>
</evidence>
<keyword evidence="9 11" id="KW-0807">Transducer</keyword>
<feature type="transmembrane region" description="Helical" evidence="12">
    <location>
        <begin position="186"/>
        <end position="205"/>
    </location>
</feature>
<evidence type="ECO:0000256" key="2">
    <source>
        <dbReference type="ARBA" id="ARBA00022475"/>
    </source>
</evidence>
<dbReference type="FunFam" id="1.10.287.950:FF:000001">
    <property type="entry name" value="Methyl-accepting chemotaxis sensory transducer"/>
    <property type="match status" value="1"/>
</dbReference>
<dbReference type="InterPro" id="IPR003122">
    <property type="entry name" value="Tar_rcpt_lig-bd"/>
</dbReference>
<keyword evidence="5" id="KW-0997">Cell inner membrane</keyword>
<dbReference type="STRING" id="45496.SAMN04488079_11324"/>
<dbReference type="Proteomes" id="UP000198924">
    <property type="component" value="Unassembled WGS sequence"/>
</dbReference>
<dbReference type="InterPro" id="IPR003660">
    <property type="entry name" value="HAMP_dom"/>
</dbReference>
<evidence type="ECO:0000256" key="11">
    <source>
        <dbReference type="PROSITE-ProRule" id="PRU00284"/>
    </source>
</evidence>
<evidence type="ECO:0000256" key="4">
    <source>
        <dbReference type="ARBA" id="ARBA00022500"/>
    </source>
</evidence>
<proteinExistence type="inferred from homology"/>
<evidence type="ECO:0000256" key="7">
    <source>
        <dbReference type="ARBA" id="ARBA00022989"/>
    </source>
</evidence>
<evidence type="ECO:0000256" key="3">
    <source>
        <dbReference type="ARBA" id="ARBA00022481"/>
    </source>
</evidence>
<keyword evidence="3" id="KW-0488">Methylation</keyword>
<dbReference type="Pfam" id="PF00672">
    <property type="entry name" value="HAMP"/>
    <property type="match status" value="1"/>
</dbReference>
<comment type="subcellular location">
    <subcellularLocation>
        <location evidence="1">Cell inner membrane</location>
        <topology evidence="1">Multi-pass membrane protein</topology>
    </subcellularLocation>
</comment>
<dbReference type="SMART" id="SM00283">
    <property type="entry name" value="MA"/>
    <property type="match status" value="1"/>
</dbReference>
<dbReference type="SMART" id="SM00304">
    <property type="entry name" value="HAMP"/>
    <property type="match status" value="1"/>
</dbReference>
<dbReference type="InterPro" id="IPR004089">
    <property type="entry name" value="MCPsignal_dom"/>
</dbReference>
<dbReference type="Pfam" id="PF00015">
    <property type="entry name" value="MCPsignal"/>
    <property type="match status" value="1"/>
</dbReference>
<organism evidence="15 16">
    <name type="scientific">Methylophaga sulfidovorans</name>
    <dbReference type="NCBI Taxonomy" id="45496"/>
    <lineage>
        <taxon>Bacteria</taxon>
        <taxon>Pseudomonadati</taxon>
        <taxon>Pseudomonadota</taxon>
        <taxon>Gammaproteobacteria</taxon>
        <taxon>Thiotrichales</taxon>
        <taxon>Piscirickettsiaceae</taxon>
        <taxon>Methylophaga</taxon>
    </lineage>
</organism>
<evidence type="ECO:0000259" key="13">
    <source>
        <dbReference type="PROSITE" id="PS50111"/>
    </source>
</evidence>
<dbReference type="CDD" id="cd06225">
    <property type="entry name" value="HAMP"/>
    <property type="match status" value="1"/>
</dbReference>
<dbReference type="Gene3D" id="1.10.287.950">
    <property type="entry name" value="Methyl-accepting chemotaxis protein"/>
    <property type="match status" value="1"/>
</dbReference>
<dbReference type="GO" id="GO:0004888">
    <property type="term" value="F:transmembrane signaling receptor activity"/>
    <property type="evidence" value="ECO:0007669"/>
    <property type="project" value="InterPro"/>
</dbReference>
<reference evidence="16" key="1">
    <citation type="submission" date="2016-10" db="EMBL/GenBank/DDBJ databases">
        <authorList>
            <person name="Varghese N."/>
            <person name="Submissions S."/>
        </authorList>
    </citation>
    <scope>NUCLEOTIDE SEQUENCE [LARGE SCALE GENOMIC DNA]</scope>
    <source>
        <strain evidence="16">DSM 11578</strain>
    </source>
</reference>
<keyword evidence="6 12" id="KW-0812">Transmembrane</keyword>
<comment type="similarity">
    <text evidence="10">Belongs to the methyl-accepting chemotaxis (MCP) protein family.</text>
</comment>
<dbReference type="RefSeq" id="WP_091714626.1">
    <property type="nucleotide sequence ID" value="NZ_FOSH01000013.1"/>
</dbReference>
<accession>A0A1I4A4E4</accession>
<dbReference type="PROSITE" id="PS50111">
    <property type="entry name" value="CHEMOTAXIS_TRANSDUC_2"/>
    <property type="match status" value="1"/>
</dbReference>
<evidence type="ECO:0000256" key="5">
    <source>
        <dbReference type="ARBA" id="ARBA00022519"/>
    </source>
</evidence>
<keyword evidence="7 12" id="KW-1133">Transmembrane helix</keyword>
<keyword evidence="2" id="KW-1003">Cell membrane</keyword>
<dbReference type="GO" id="GO:0006935">
    <property type="term" value="P:chemotaxis"/>
    <property type="evidence" value="ECO:0007669"/>
    <property type="project" value="UniProtKB-KW"/>
</dbReference>
<name>A0A1I4A4E4_9GAMM</name>
<dbReference type="SUPFAM" id="SSF58104">
    <property type="entry name" value="Methyl-accepting chemotaxis protein (MCP) signaling domain"/>
    <property type="match status" value="1"/>
</dbReference>